<feature type="region of interest" description="Disordered" evidence="4">
    <location>
        <begin position="1"/>
        <end position="32"/>
    </location>
</feature>
<comment type="caution">
    <text evidence="5">The sequence shown here is derived from an EMBL/GenBank/DDBJ whole genome shotgun (WGS) entry which is preliminary data.</text>
</comment>
<dbReference type="STRING" id="6689.A0A3R7M2W6"/>
<dbReference type="EMBL" id="QCYY01003036">
    <property type="protein sequence ID" value="ROT65799.1"/>
    <property type="molecule type" value="Genomic_DNA"/>
</dbReference>
<comment type="similarity">
    <text evidence="1 3">Belongs to the CMC family.</text>
</comment>
<evidence type="ECO:0000256" key="3">
    <source>
        <dbReference type="RuleBase" id="RU364104"/>
    </source>
</evidence>
<keyword evidence="2" id="KW-1015">Disulfide bond</keyword>
<keyword evidence="3" id="KW-0496">Mitochondrion</keyword>
<accession>A0A3R7M2W6</accession>
<dbReference type="PROSITE" id="PS51808">
    <property type="entry name" value="CHCH"/>
    <property type="match status" value="1"/>
</dbReference>
<evidence type="ECO:0000256" key="1">
    <source>
        <dbReference type="ARBA" id="ARBA00007347"/>
    </source>
</evidence>
<name>A0A3R7M2W6_PENVA</name>
<dbReference type="InterPro" id="IPR013892">
    <property type="entry name" value="Cyt_c_biogenesis_Cmc1-like"/>
</dbReference>
<dbReference type="OrthoDB" id="6224010at2759"/>
<evidence type="ECO:0000256" key="4">
    <source>
        <dbReference type="SAM" id="MobiDB-lite"/>
    </source>
</evidence>
<comment type="subcellular location">
    <subcellularLocation>
        <location evidence="3">Mitochondrion</location>
    </subcellularLocation>
</comment>
<proteinExistence type="inferred from homology"/>
<protein>
    <recommendedName>
        <fullName evidence="3">COX assembly mitochondrial protein</fullName>
    </recommendedName>
</protein>
<dbReference type="Pfam" id="PF08583">
    <property type="entry name" value="Cmc1"/>
    <property type="match status" value="1"/>
</dbReference>
<reference evidence="5 6" key="2">
    <citation type="submission" date="2019-01" db="EMBL/GenBank/DDBJ databases">
        <title>The decoding of complex shrimp genome reveals the adaptation for benthos swimmer, frequently molting mechanism and breeding impact on genome.</title>
        <authorList>
            <person name="Sun Y."/>
            <person name="Gao Y."/>
            <person name="Yu Y."/>
        </authorList>
    </citation>
    <scope>NUCLEOTIDE SEQUENCE [LARGE SCALE GENOMIC DNA]</scope>
    <source>
        <tissue evidence="5">Muscle</tissue>
    </source>
</reference>
<evidence type="ECO:0000313" key="5">
    <source>
        <dbReference type="EMBL" id="ROT65799.1"/>
    </source>
</evidence>
<reference evidence="5 6" key="1">
    <citation type="submission" date="2018-04" db="EMBL/GenBank/DDBJ databases">
        <authorList>
            <person name="Zhang X."/>
            <person name="Yuan J."/>
            <person name="Li F."/>
            <person name="Xiang J."/>
        </authorList>
    </citation>
    <scope>NUCLEOTIDE SEQUENCE [LARGE SCALE GENOMIC DNA]</scope>
    <source>
        <tissue evidence="5">Muscle</tissue>
    </source>
</reference>
<dbReference type="GO" id="GO:0005739">
    <property type="term" value="C:mitochondrion"/>
    <property type="evidence" value="ECO:0007669"/>
    <property type="project" value="UniProtKB-SubCell"/>
</dbReference>
<dbReference type="Proteomes" id="UP000283509">
    <property type="component" value="Unassembled WGS sequence"/>
</dbReference>
<evidence type="ECO:0000256" key="2">
    <source>
        <dbReference type="ARBA" id="ARBA00023157"/>
    </source>
</evidence>
<evidence type="ECO:0000313" key="6">
    <source>
        <dbReference type="Proteomes" id="UP000283509"/>
    </source>
</evidence>
<organism evidence="5 6">
    <name type="scientific">Penaeus vannamei</name>
    <name type="common">Whiteleg shrimp</name>
    <name type="synonym">Litopenaeus vannamei</name>
    <dbReference type="NCBI Taxonomy" id="6689"/>
    <lineage>
        <taxon>Eukaryota</taxon>
        <taxon>Metazoa</taxon>
        <taxon>Ecdysozoa</taxon>
        <taxon>Arthropoda</taxon>
        <taxon>Crustacea</taxon>
        <taxon>Multicrustacea</taxon>
        <taxon>Malacostraca</taxon>
        <taxon>Eumalacostraca</taxon>
        <taxon>Eucarida</taxon>
        <taxon>Decapoda</taxon>
        <taxon>Dendrobranchiata</taxon>
        <taxon>Penaeoidea</taxon>
        <taxon>Penaeidae</taxon>
        <taxon>Penaeus</taxon>
    </lineage>
</organism>
<sequence>MAATHAEESATDFGRNVYRNKGGPHGLGDPDDKTLRRVEIEVTIPKKMRDIARQEKCTKEVEDFTNCCKESSLAMVIKCRPFNTALWDCLGRWYNDKEFRELCTQKYLEERSEYRRTGLTKKQRNRLGTTGF</sequence>
<dbReference type="AlphaFoldDB" id="A0A3R7M2W6"/>
<keyword evidence="6" id="KW-1185">Reference proteome</keyword>
<gene>
    <name evidence="5" type="ORF">C7M84_016223</name>
</gene>